<gene>
    <name evidence="3" type="ORF">EDB92DRAFT_2113815</name>
</gene>
<feature type="region of interest" description="Disordered" evidence="1">
    <location>
        <begin position="1"/>
        <end position="166"/>
    </location>
</feature>
<organism evidence="3 4">
    <name type="scientific">Lactarius akahatsu</name>
    <dbReference type="NCBI Taxonomy" id="416441"/>
    <lineage>
        <taxon>Eukaryota</taxon>
        <taxon>Fungi</taxon>
        <taxon>Dikarya</taxon>
        <taxon>Basidiomycota</taxon>
        <taxon>Agaricomycotina</taxon>
        <taxon>Agaricomycetes</taxon>
        <taxon>Russulales</taxon>
        <taxon>Russulaceae</taxon>
        <taxon>Lactarius</taxon>
    </lineage>
</organism>
<feature type="region of interest" description="Disordered" evidence="1">
    <location>
        <begin position="723"/>
        <end position="744"/>
    </location>
</feature>
<feature type="region of interest" description="Disordered" evidence="1">
    <location>
        <begin position="939"/>
        <end position="974"/>
    </location>
</feature>
<evidence type="ECO:0000313" key="3">
    <source>
        <dbReference type="EMBL" id="KAH8993501.1"/>
    </source>
</evidence>
<protein>
    <submittedName>
        <fullName evidence="3">Uncharacterized protein</fullName>
    </submittedName>
</protein>
<feature type="region of interest" description="Disordered" evidence="1">
    <location>
        <begin position="326"/>
        <end position="453"/>
    </location>
</feature>
<feature type="region of interest" description="Disordered" evidence="1">
    <location>
        <begin position="777"/>
        <end position="806"/>
    </location>
</feature>
<dbReference type="EMBL" id="JAKELL010000018">
    <property type="protein sequence ID" value="KAH8993501.1"/>
    <property type="molecule type" value="Genomic_DNA"/>
</dbReference>
<feature type="compositionally biased region" description="Polar residues" evidence="1">
    <location>
        <begin position="149"/>
        <end position="164"/>
    </location>
</feature>
<evidence type="ECO:0000256" key="2">
    <source>
        <dbReference type="SAM" id="Phobius"/>
    </source>
</evidence>
<feature type="compositionally biased region" description="Polar residues" evidence="1">
    <location>
        <begin position="62"/>
        <end position="72"/>
    </location>
</feature>
<feature type="compositionally biased region" description="Polar residues" evidence="1">
    <location>
        <begin position="778"/>
        <end position="795"/>
    </location>
</feature>
<reference evidence="3" key="1">
    <citation type="submission" date="2022-01" db="EMBL/GenBank/DDBJ databases">
        <title>Comparative genomics reveals a dynamic genome evolution in the ectomycorrhizal milk-cap (Lactarius) mushrooms.</title>
        <authorList>
            <consortium name="DOE Joint Genome Institute"/>
            <person name="Lebreton A."/>
            <person name="Tang N."/>
            <person name="Kuo A."/>
            <person name="LaButti K."/>
            <person name="Drula E."/>
            <person name="Barry K."/>
            <person name="Clum A."/>
            <person name="Lipzen A."/>
            <person name="Mousain D."/>
            <person name="Ng V."/>
            <person name="Wang R."/>
            <person name="Wang X."/>
            <person name="Dai Y."/>
            <person name="Henrissat B."/>
            <person name="Grigoriev I.V."/>
            <person name="Guerin-Laguette A."/>
            <person name="Yu F."/>
            <person name="Martin F.M."/>
        </authorList>
    </citation>
    <scope>NUCLEOTIDE SEQUENCE</scope>
    <source>
        <strain evidence="3">QP</strain>
    </source>
</reference>
<feature type="compositionally biased region" description="Basic and acidic residues" evidence="1">
    <location>
        <begin position="326"/>
        <end position="370"/>
    </location>
</feature>
<feature type="compositionally biased region" description="Polar residues" evidence="1">
    <location>
        <begin position="470"/>
        <end position="483"/>
    </location>
</feature>
<feature type="compositionally biased region" description="Polar residues" evidence="1">
    <location>
        <begin position="404"/>
        <end position="416"/>
    </location>
</feature>
<dbReference type="CDD" id="cd15860">
    <property type="entry name" value="SNARE_USE1"/>
    <property type="match status" value="1"/>
</dbReference>
<feature type="compositionally biased region" description="Polar residues" evidence="1">
    <location>
        <begin position="23"/>
        <end position="54"/>
    </location>
</feature>
<proteinExistence type="predicted"/>
<keyword evidence="2" id="KW-0472">Membrane</keyword>
<accession>A0AAD4QEI7</accession>
<feature type="region of interest" description="Disordered" evidence="1">
    <location>
        <begin position="470"/>
        <end position="636"/>
    </location>
</feature>
<feature type="compositionally biased region" description="Basic residues" evidence="1">
    <location>
        <begin position="734"/>
        <end position="744"/>
    </location>
</feature>
<keyword evidence="4" id="KW-1185">Reference proteome</keyword>
<feature type="compositionally biased region" description="Basic and acidic residues" evidence="1">
    <location>
        <begin position="526"/>
        <end position="535"/>
    </location>
</feature>
<dbReference type="AlphaFoldDB" id="A0AAD4QEI7"/>
<keyword evidence="2" id="KW-0812">Transmembrane</keyword>
<dbReference type="Proteomes" id="UP001201163">
    <property type="component" value="Unassembled WGS sequence"/>
</dbReference>
<keyword evidence="2" id="KW-1133">Transmembrane helix</keyword>
<name>A0AAD4QEI7_9AGAM</name>
<comment type="caution">
    <text evidence="3">The sequence shown here is derived from an EMBL/GenBank/DDBJ whole genome shotgun (WGS) entry which is preliminary data.</text>
</comment>
<feature type="compositionally biased region" description="Polar residues" evidence="1">
    <location>
        <begin position="581"/>
        <end position="599"/>
    </location>
</feature>
<feature type="region of interest" description="Disordered" evidence="1">
    <location>
        <begin position="684"/>
        <end position="703"/>
    </location>
</feature>
<feature type="compositionally biased region" description="Basic and acidic residues" evidence="1">
    <location>
        <begin position="624"/>
        <end position="636"/>
    </location>
</feature>
<feature type="compositionally biased region" description="Basic and acidic residues" evidence="1">
    <location>
        <begin position="947"/>
        <end position="957"/>
    </location>
</feature>
<evidence type="ECO:0000256" key="1">
    <source>
        <dbReference type="SAM" id="MobiDB-lite"/>
    </source>
</evidence>
<sequence>MGDNGHVTLHSPSPPEQELLQDRTGSSHSFPRKGLSQSLTTMERDSPMNSTVQHQLKPWGSTPMSSTPSESQFPHFDQRRTPVVPDLQYPNVAPDNASWPSFPEQSAPMDQDSLPRHQSSMPRNFIVTSVPGGGGGFSNGVMDGPAPSPSTLPQRSRSLASTEPEQLRRPVEHLIKLASVREERMSRQREIFDLRSSELSTFSSEASRATDAVQDQIELVKLEAEAMRTQAGQMLQEATKTRELADRLIASVDALNVPNARKHVDHLVERSDQMTSFMRKAFDWLAALRDREQEKVNDIQKELDEQALAEINRAEKELEAEAQEKLEAARREEEERKAAKKKAEEEEEAARKKAYEEQRAAVLEQKRRASEAQAQKIQRERRPANDPGGGSNPPASVFPGIASEHTNNARASTSLSLPPVVPGSTRPPARGKGPLEVTAPLSQPPPSPNKAKTVPASVWFVPAQTEVGRTVNTDSPLSSTTLASELHPRTGETSQRPPMNHVVHAASQDQMLRQEPRRMTPMLEQQRVEIKREPSVEELPATRLQASPSRPSSEMADMNDGRQRHLAISRRTPSQDRSGEQRNQASSASGANSLYVTQTEENRRRSDPSAPVPPEQANLIHSQDSLHDPPDPRRAGTIEIVFPVPAPEARSRGGRSLDPHRLTHASGFVRDPRATIQGKLQITGSRNDHSGVRGPTGIEAETGSSTTTIATGTETAPVVIAPHRPVEPPIPTGHRTRRRPHHHGNTVRLRDLAIVTALPHQTMRPSDSLAEIRKIGSPSESIPTHGTINQLTKQNPSDRDRTPTPPRLAEAAEKIVDAAEVVAQLVAVLTLGVACGEALAQLKRALKLLGNVELRQSDSTFGVRLFTTFSKLEHKGTLGTDRRKLGKRLADIHGLLNRLDASMICVNERVARELSQPETPCCALPHPFPEIPIYQQSNALHHPHTSRRSEAFVEPDRTPSTTGARDMGGDAASALPQNSSVLQEEPAMRPTQMAAQLRRNAEHFSGALAADQGVLRAAEENVGANLDVMKRVRLRLQDHRGKALGTTCLTVSSIVVAIAFLVMSFSSPERRWEMAVSVVMTQLLFPVIWQSVDTLPVTD</sequence>
<feature type="transmembrane region" description="Helical" evidence="2">
    <location>
        <begin position="1043"/>
        <end position="1062"/>
    </location>
</feature>
<evidence type="ECO:0000313" key="4">
    <source>
        <dbReference type="Proteomes" id="UP001201163"/>
    </source>
</evidence>